<feature type="region of interest" description="Disordered" evidence="1">
    <location>
        <begin position="199"/>
        <end position="223"/>
    </location>
</feature>
<dbReference type="Pfam" id="PF25999">
    <property type="entry name" value="SYNRG_C"/>
    <property type="match status" value="1"/>
</dbReference>
<sequence>MRPAGSNNPNGFGMSSIMRGNAPGQGLQEHQPTVQFQGMGSSRPLQPNVFMGNPPAQPANFPSAYANSAQMEFGGFQGIPLPSYSAVPVQDPMTAYRPYQVAQVPGMPGLTMGSGNLARYPAPTSAQRMQQTTDSPEERKRLAQQRQQAKMRQSFEASKNKSVNPNDLMGKIIADFGPSSAPGPVKPLINTLDHREVQSRPATPHDSPVMNLPRDRSGSLDISPQTSARLREPVSDSAVGVRGVMPVQSSQAQRNHDISDLMAKFSDLSSAGSPAKLNFAPLSAKNPQPPASTKPSAFFNASQSAVDWSSLSSDLTSAFTTPAPSGPDTAFPTVPLGQSDLPVWCSDINSLPPIYKGVMNHFKNQAFIGKAPILSVLSRSGLANRTLEHIWTTTCRSREDFLSRAELCAALGLVGLAQTSFDVQHLSIDVLRRIPTPPEPQFSIATPSPTVTLPPVIPPQQSWPAPQTHLGAAFHDIPLSYPVLQQQISASSHHTDDEDFAEFVSAPTHAQAATFVKQSQSDAILSSVKPERANIPPLPSAPGVIPMDEKKSDQSSASDQLGWGDRGLPDLPITVKAAESPETFKPSAPFVFRPEMIGRYSNPNAVSANIPTIHSFQQAPLAPAPVPSLQPILAERFITDPYAALRDLDQPETKTANVDRSIASKNLQTSELDMLSFDHRPAPPRKESIQTQFSGMVGVETPNSGAGASGDEVSVQSLEFGMASVDDFISLDATGPSLVLDNLNFGLNDAEVIEPDAAESGELSHVEVWTRTLAACSGLLEEACGVFNSVDDSSMLMKVIAKATEHIENLVEVYRVARRVYIGARSSGFIDDQTIVDAIKQTEEAWTDFTTFLSMAAIELQPGSMDFSKADLSAQNPPLSSVCGLCLLDVDAKSRSRRSSTDGCKLEHEGRFYHTACANFFVNCVDLKLPRLTYPN</sequence>
<dbReference type="OrthoDB" id="524326at2759"/>
<dbReference type="GO" id="GO:0030130">
    <property type="term" value="C:clathrin coat of trans-Golgi network vesicle"/>
    <property type="evidence" value="ECO:0007669"/>
    <property type="project" value="TreeGrafter"/>
</dbReference>
<comment type="caution">
    <text evidence="3">The sequence shown here is derived from an EMBL/GenBank/DDBJ whole genome shotgun (WGS) entry which is preliminary data.</text>
</comment>
<dbReference type="PROSITE" id="PS50031">
    <property type="entry name" value="EH"/>
    <property type="match status" value="1"/>
</dbReference>
<dbReference type="PANTHER" id="PTHR15463">
    <property type="entry name" value="AP1 GAMMA SUBUNIT BINDING PROTEIN 1"/>
    <property type="match status" value="1"/>
</dbReference>
<feature type="compositionally biased region" description="Polar residues" evidence="1">
    <location>
        <begin position="1"/>
        <end position="10"/>
    </location>
</feature>
<dbReference type="AlphaFoldDB" id="A0A1W0XCX9"/>
<name>A0A1W0XCX9_HYPEX</name>
<feature type="region of interest" description="Disordered" evidence="1">
    <location>
        <begin position="119"/>
        <end position="166"/>
    </location>
</feature>
<dbReference type="InterPro" id="IPR039656">
    <property type="entry name" value="SYNRG"/>
</dbReference>
<feature type="domain" description="EH" evidence="2">
    <location>
        <begin position="347"/>
        <end position="435"/>
    </location>
</feature>
<evidence type="ECO:0000313" key="3">
    <source>
        <dbReference type="EMBL" id="OQV25222.1"/>
    </source>
</evidence>
<dbReference type="EMBL" id="MTYJ01000003">
    <property type="protein sequence ID" value="OQV25222.1"/>
    <property type="molecule type" value="Genomic_DNA"/>
</dbReference>
<organism evidence="3 4">
    <name type="scientific">Hypsibius exemplaris</name>
    <name type="common">Freshwater tardigrade</name>
    <dbReference type="NCBI Taxonomy" id="2072580"/>
    <lineage>
        <taxon>Eukaryota</taxon>
        <taxon>Metazoa</taxon>
        <taxon>Ecdysozoa</taxon>
        <taxon>Tardigrada</taxon>
        <taxon>Eutardigrada</taxon>
        <taxon>Parachela</taxon>
        <taxon>Hypsibioidea</taxon>
        <taxon>Hypsibiidae</taxon>
        <taxon>Hypsibius</taxon>
    </lineage>
</organism>
<feature type="region of interest" description="Disordered" evidence="1">
    <location>
        <begin position="532"/>
        <end position="565"/>
    </location>
</feature>
<keyword evidence="4" id="KW-1185">Reference proteome</keyword>
<dbReference type="Gene3D" id="1.10.238.10">
    <property type="entry name" value="EF-hand"/>
    <property type="match status" value="1"/>
</dbReference>
<feature type="region of interest" description="Disordered" evidence="1">
    <location>
        <begin position="1"/>
        <end position="29"/>
    </location>
</feature>
<evidence type="ECO:0000313" key="4">
    <source>
        <dbReference type="Proteomes" id="UP000192578"/>
    </source>
</evidence>
<dbReference type="Proteomes" id="UP000192578">
    <property type="component" value="Unassembled WGS sequence"/>
</dbReference>
<reference evidence="4" key="1">
    <citation type="submission" date="2017-01" db="EMBL/GenBank/DDBJ databases">
        <title>Comparative genomics of anhydrobiosis in the tardigrade Hypsibius dujardini.</title>
        <authorList>
            <person name="Yoshida Y."/>
            <person name="Koutsovoulos G."/>
            <person name="Laetsch D."/>
            <person name="Stevens L."/>
            <person name="Kumar S."/>
            <person name="Horikawa D."/>
            <person name="Ishino K."/>
            <person name="Komine S."/>
            <person name="Tomita M."/>
            <person name="Blaxter M."/>
            <person name="Arakawa K."/>
        </authorList>
    </citation>
    <scope>NUCLEOTIDE SEQUENCE [LARGE SCALE GENOMIC DNA]</scope>
    <source>
        <strain evidence="4">Z151</strain>
    </source>
</reference>
<protein>
    <submittedName>
        <fullName evidence="3">Synergin gamma</fullName>
    </submittedName>
</protein>
<proteinExistence type="predicted"/>
<feature type="compositionally biased region" description="Polar residues" evidence="1">
    <location>
        <begin position="155"/>
        <end position="165"/>
    </location>
</feature>
<evidence type="ECO:0000259" key="2">
    <source>
        <dbReference type="PROSITE" id="PS50031"/>
    </source>
</evidence>
<dbReference type="InterPro" id="IPR000261">
    <property type="entry name" value="EH_dom"/>
</dbReference>
<gene>
    <name evidence="3" type="ORF">BV898_00910</name>
</gene>
<feature type="compositionally biased region" description="Polar residues" evidence="1">
    <location>
        <begin position="124"/>
        <end position="134"/>
    </location>
</feature>
<evidence type="ECO:0000256" key="1">
    <source>
        <dbReference type="SAM" id="MobiDB-lite"/>
    </source>
</evidence>
<dbReference type="InterPro" id="IPR059024">
    <property type="entry name" value="SYNRG_C"/>
</dbReference>
<dbReference type="PANTHER" id="PTHR15463:SF2">
    <property type="entry name" value="SYNERGIN GAMMA"/>
    <property type="match status" value="1"/>
</dbReference>
<accession>A0A1W0XCX9</accession>